<dbReference type="SUPFAM" id="SSF52058">
    <property type="entry name" value="L domain-like"/>
    <property type="match status" value="2"/>
</dbReference>
<dbReference type="RefSeq" id="XP_070145278.1">
    <property type="nucleotide sequence ID" value="XM_070289177.1"/>
</dbReference>
<keyword evidence="2" id="KW-0433">Leucine-rich repeat</keyword>
<evidence type="ECO:0000259" key="9">
    <source>
        <dbReference type="PROSITE" id="PS50104"/>
    </source>
</evidence>
<keyword evidence="3 7" id="KW-0812">Transmembrane</keyword>
<dbReference type="SUPFAM" id="SSF52200">
    <property type="entry name" value="Toll/Interleukin receptor TIR domain"/>
    <property type="match status" value="1"/>
</dbReference>
<evidence type="ECO:0000256" key="5">
    <source>
        <dbReference type="ARBA" id="ARBA00022989"/>
    </source>
</evidence>
<dbReference type="PROSITE" id="PS50104">
    <property type="entry name" value="TIR"/>
    <property type="match status" value="1"/>
</dbReference>
<comment type="subcellular location">
    <subcellularLocation>
        <location evidence="1">Membrane</location>
        <topology evidence="1">Single-pass membrane protein</topology>
    </subcellularLocation>
</comment>
<dbReference type="GeneID" id="138929681"/>
<dbReference type="PANTHER" id="PTHR24365:SF530">
    <property type="entry name" value="MSTPROX-RELATED"/>
    <property type="match status" value="1"/>
</dbReference>
<evidence type="ECO:0000256" key="2">
    <source>
        <dbReference type="ARBA" id="ARBA00022614"/>
    </source>
</evidence>
<evidence type="ECO:0000256" key="4">
    <source>
        <dbReference type="ARBA" id="ARBA00022729"/>
    </source>
</evidence>
<feature type="domain" description="TIR" evidence="9">
    <location>
        <begin position="712"/>
        <end position="847"/>
    </location>
</feature>
<dbReference type="RefSeq" id="XP_070145276.1">
    <property type="nucleotide sequence ID" value="XM_070289175.1"/>
</dbReference>
<name>A0ABM4GRE2_DROKI</name>
<keyword evidence="6 7" id="KW-0472">Membrane</keyword>
<accession>A0ABM4GRE2</accession>
<dbReference type="Gene3D" id="3.40.50.10140">
    <property type="entry name" value="Toll/interleukin-1 receptor homology (TIR) domain"/>
    <property type="match status" value="1"/>
</dbReference>
<dbReference type="Gene3D" id="3.80.10.10">
    <property type="entry name" value="Ribonuclease Inhibitor"/>
    <property type="match status" value="3"/>
</dbReference>
<dbReference type="InterPro" id="IPR000157">
    <property type="entry name" value="TIR_dom"/>
</dbReference>
<dbReference type="PANTHER" id="PTHR24365">
    <property type="entry name" value="TOLL-LIKE RECEPTOR"/>
    <property type="match status" value="1"/>
</dbReference>
<reference evidence="10 11" key="1">
    <citation type="submission" date="2025-05" db="UniProtKB">
        <authorList>
            <consortium name="RefSeq"/>
        </authorList>
    </citation>
    <scope>NUCLEOTIDE SEQUENCE [LARGE SCALE GENOMIC DNA]</scope>
    <source>
        <strain evidence="10 11">14028-0561.14</strain>
        <tissue evidence="11 12">Whole fly</tissue>
    </source>
</reference>
<evidence type="ECO:0000313" key="12">
    <source>
        <dbReference type="RefSeq" id="XP_070145277.1"/>
    </source>
</evidence>
<evidence type="ECO:0000256" key="7">
    <source>
        <dbReference type="SAM" id="Phobius"/>
    </source>
</evidence>
<protein>
    <submittedName>
        <fullName evidence="11 12">Protein toll-like isoform X1</fullName>
    </submittedName>
</protein>
<proteinExistence type="predicted"/>
<organism evidence="10 12">
    <name type="scientific">Drosophila kikkawai</name>
    <name type="common">Fruit fly</name>
    <dbReference type="NCBI Taxonomy" id="30033"/>
    <lineage>
        <taxon>Eukaryota</taxon>
        <taxon>Metazoa</taxon>
        <taxon>Ecdysozoa</taxon>
        <taxon>Arthropoda</taxon>
        <taxon>Hexapoda</taxon>
        <taxon>Insecta</taxon>
        <taxon>Pterygota</taxon>
        <taxon>Neoptera</taxon>
        <taxon>Endopterygota</taxon>
        <taxon>Diptera</taxon>
        <taxon>Brachycera</taxon>
        <taxon>Muscomorpha</taxon>
        <taxon>Ephydroidea</taxon>
        <taxon>Drosophilidae</taxon>
        <taxon>Drosophila</taxon>
        <taxon>Sophophora</taxon>
    </lineage>
</organism>
<feature type="signal peptide" evidence="8">
    <location>
        <begin position="1"/>
        <end position="19"/>
    </location>
</feature>
<feature type="transmembrane region" description="Helical" evidence="7">
    <location>
        <begin position="661"/>
        <end position="685"/>
    </location>
</feature>
<dbReference type="InterPro" id="IPR032675">
    <property type="entry name" value="LRR_dom_sf"/>
</dbReference>
<dbReference type="RefSeq" id="XP_070145277.1">
    <property type="nucleotide sequence ID" value="XM_070289176.1"/>
</dbReference>
<keyword evidence="10" id="KW-1185">Reference proteome</keyword>
<dbReference type="Proteomes" id="UP001652661">
    <property type="component" value="Chromosome 2L"/>
</dbReference>
<evidence type="ECO:0000256" key="6">
    <source>
        <dbReference type="ARBA" id="ARBA00023136"/>
    </source>
</evidence>
<dbReference type="SMART" id="SM00255">
    <property type="entry name" value="TIR"/>
    <property type="match status" value="1"/>
</dbReference>
<keyword evidence="5 7" id="KW-1133">Transmembrane helix</keyword>
<sequence>MRRILEYYLTLVSLTLVGGINLGNIQDDYCKLYWNVSKLSEKSCHKNGTFVITNEYRLTYKPNYLLVLNWTTENFIELNIVGITNKIQNLTYMKIFGIRNTEDQRLRPSSFYLKKLNIEYVYNFEINAENFTINETKSHFEVGPKYLEIRFKRSVSLGLINDYVAASTKSIKTLSIRGLHRPGTDLFSHLKFLSLTELQENVLELNLDVVMTVKMKYFENYRKLRYILIEGPYEPFENLTAFICNKKMKCKFTMGKNGRKCPANCQCTYRDMFIIDCRKPRKSRQIPPLPIPADYGIDLRFPGHQLIQLPNNTLPGYIKVLKLDVSDNNINSIAIHQLPKELYTLDISNNPITTLDDRVADYLSKNSLNSRHSFGQRSIRWIVYCEQTHLLHLLHTNSVSQYVFYEQLNGKCSYKCKCCFDRKTQSFVIDCSSKAVDLPKLPNRIPNKLTLIFGNCSLKEFPKNLTRLLKTHNITHLDLQENYLKSLDEETVDFYNNHDNTTIELSGNPWNCICKPRSFLFFLKKRNPAEYRMTMDRCGIPMCPDSCVCCLNNLNSSSLNVDCRGQRLKQLPLLPESATSLDLRDNNITEINLQSLDILKNKILSKGLKLSLSGNPWTCTCDLFTFTEKFTFFIQDFKEIECSNLGKRLEFVEESDACPSYFIYPLLLFVFSMIIITVLNAFVYFKQPILMWFYEHEICMSMAVRVDLERMKKFDAFLCFTHKDERLIEDYVERLEKGQRQFRLCFYLRDWNVGASIPECIIQSVKDSRRIIILMTKNFLESTWGKLEFRLALHATSKDRCKRLIVILYPDVENFDELDSELKAYMVLNTYLRRDSPNFWNKLLYSMPHVT</sequence>
<evidence type="ECO:0000256" key="3">
    <source>
        <dbReference type="ARBA" id="ARBA00022692"/>
    </source>
</evidence>
<dbReference type="SMART" id="SM00013">
    <property type="entry name" value="LRRNT"/>
    <property type="match status" value="3"/>
</dbReference>
<feature type="chain" id="PRO_5045026251" evidence="8">
    <location>
        <begin position="20"/>
        <end position="851"/>
    </location>
</feature>
<dbReference type="InterPro" id="IPR035897">
    <property type="entry name" value="Toll_tir_struct_dom_sf"/>
</dbReference>
<evidence type="ECO:0000313" key="13">
    <source>
        <dbReference type="RefSeq" id="XP_070145278.1"/>
    </source>
</evidence>
<evidence type="ECO:0000313" key="11">
    <source>
        <dbReference type="RefSeq" id="XP_070145276.1"/>
    </source>
</evidence>
<evidence type="ECO:0000313" key="10">
    <source>
        <dbReference type="Proteomes" id="UP001652661"/>
    </source>
</evidence>
<keyword evidence="4 8" id="KW-0732">Signal</keyword>
<evidence type="ECO:0000256" key="1">
    <source>
        <dbReference type="ARBA" id="ARBA00004167"/>
    </source>
</evidence>
<gene>
    <name evidence="11 12 13" type="primary">LOC138929681</name>
</gene>
<evidence type="ECO:0000256" key="8">
    <source>
        <dbReference type="SAM" id="SignalP"/>
    </source>
</evidence>
<dbReference type="InterPro" id="IPR000372">
    <property type="entry name" value="LRRNT"/>
</dbReference>
<dbReference type="Pfam" id="PF13676">
    <property type="entry name" value="TIR_2"/>
    <property type="match status" value="1"/>
</dbReference>